<comment type="caution">
    <text evidence="1">The sequence shown here is derived from an EMBL/GenBank/DDBJ whole genome shotgun (WGS) entry which is preliminary data.</text>
</comment>
<dbReference type="EMBL" id="QPJM01000009">
    <property type="protein sequence ID" value="RCW81862.1"/>
    <property type="molecule type" value="Genomic_DNA"/>
</dbReference>
<name>A0A368YNQ8_9HYPH</name>
<protein>
    <submittedName>
        <fullName evidence="1">Uncharacterized protein</fullName>
    </submittedName>
</protein>
<proteinExistence type="predicted"/>
<gene>
    <name evidence="1" type="ORF">C7476_10944</name>
</gene>
<reference evidence="1 2" key="1">
    <citation type="submission" date="2018-07" db="EMBL/GenBank/DDBJ databases">
        <title>Genomic Encyclopedia of Type Strains, Phase III (KMG-III): the genomes of soil and plant-associated and newly described type strains.</title>
        <authorList>
            <person name="Whitman W."/>
        </authorList>
    </citation>
    <scope>NUCLEOTIDE SEQUENCE [LARGE SCALE GENOMIC DNA]</scope>
    <source>
        <strain evidence="1 2">31-25a</strain>
    </source>
</reference>
<dbReference type="AlphaFoldDB" id="A0A368YNQ8"/>
<dbReference type="Proteomes" id="UP000253324">
    <property type="component" value="Unassembled WGS sequence"/>
</dbReference>
<organism evidence="1 2">
    <name type="scientific">Phyllobacterium bourgognense</name>
    <dbReference type="NCBI Taxonomy" id="314236"/>
    <lineage>
        <taxon>Bacteria</taxon>
        <taxon>Pseudomonadati</taxon>
        <taxon>Pseudomonadota</taxon>
        <taxon>Alphaproteobacteria</taxon>
        <taxon>Hyphomicrobiales</taxon>
        <taxon>Phyllobacteriaceae</taxon>
        <taxon>Phyllobacterium</taxon>
    </lineage>
</organism>
<sequence length="38" mass="4389">MVRFGVADETFRMLCWMRLEYYADVHGHLSPIAGATML</sequence>
<evidence type="ECO:0000313" key="2">
    <source>
        <dbReference type="Proteomes" id="UP000253324"/>
    </source>
</evidence>
<accession>A0A368YNQ8</accession>
<evidence type="ECO:0000313" key="1">
    <source>
        <dbReference type="EMBL" id="RCW81862.1"/>
    </source>
</evidence>
<keyword evidence="2" id="KW-1185">Reference proteome</keyword>